<gene>
    <name evidence="1" type="ORF">E5P55_01260</name>
</gene>
<dbReference type="Proteomes" id="UP000594451">
    <property type="component" value="Chromosome"/>
</dbReference>
<evidence type="ECO:0000313" key="2">
    <source>
        <dbReference type="Proteomes" id="UP000594451"/>
    </source>
</evidence>
<name>A0A7T0FYD7_9BACT</name>
<keyword evidence="2" id="KW-1185">Reference proteome</keyword>
<dbReference type="AlphaFoldDB" id="A0A7T0FYD7"/>
<sequence>MSSREIFKRVVVTGIGFITSLDNSKLKVIYNLKNLKHNFILSSEFARVVGDIKNFDLKSQQVLD</sequence>
<accession>A0A7T0FYD7</accession>
<organism evidence="1 2">
    <name type="scientific">Candidatus Pinguicoccus supinus</name>
    <dbReference type="NCBI Taxonomy" id="2529394"/>
    <lineage>
        <taxon>Bacteria</taxon>
        <taxon>Pseudomonadati</taxon>
        <taxon>Verrucomicrobiota</taxon>
        <taxon>Candidatus Pinguicoccus</taxon>
    </lineage>
</organism>
<dbReference type="EMBL" id="CP039370">
    <property type="protein sequence ID" value="QPJ58566.1"/>
    <property type="molecule type" value="Genomic_DNA"/>
</dbReference>
<dbReference type="KEGG" id="psup:E5P55_01260"/>
<proteinExistence type="predicted"/>
<reference evidence="1 2" key="1">
    <citation type="journal article" date="2020" name="Sci. Rep.">
        <title>Morphology, ultrastructure, genomics, and phylogeny of Euplotes vanleeuwenhoeki sp. nov. and its ultra-reduced endosymbiont Candidatus Pinguicoccus supinus sp. nov.</title>
        <authorList>
            <person name="Serra V."/>
            <person name="Gammuto L."/>
            <person name="Nitla V."/>
            <person name="Castelli M."/>
            <person name="Lanzoni O."/>
            <person name="Sassera D."/>
            <person name="Bandi C."/>
            <person name="Sandeep B.V."/>
            <person name="Verni F."/>
            <person name="Modeo L."/>
            <person name="Petroni G."/>
        </authorList>
    </citation>
    <scope>NUCLEOTIDE SEQUENCE [LARGE SCALE GENOMIC DNA]</scope>
    <source>
        <strain evidence="1 2">KKR18_Esm</strain>
    </source>
</reference>
<protein>
    <submittedName>
        <fullName evidence="1">Uncharacterized protein</fullName>
    </submittedName>
</protein>
<evidence type="ECO:0000313" key="1">
    <source>
        <dbReference type="EMBL" id="QPJ58566.1"/>
    </source>
</evidence>